<dbReference type="GO" id="GO:0005737">
    <property type="term" value="C:cytoplasm"/>
    <property type="evidence" value="ECO:0007669"/>
    <property type="project" value="InterPro"/>
</dbReference>
<evidence type="ECO:0000313" key="2">
    <source>
        <dbReference type="Proteomes" id="UP000034738"/>
    </source>
</evidence>
<dbReference type="PATRIC" id="fig|1618568.3.peg.113"/>
<accession>A0A0G0KIT1</accession>
<evidence type="ECO:0008006" key="3">
    <source>
        <dbReference type="Google" id="ProtNLM"/>
    </source>
</evidence>
<dbReference type="InterPro" id="IPR036649">
    <property type="entry name" value="Pyrophosphatase_sf"/>
</dbReference>
<comment type="caution">
    <text evidence="1">The sequence shown here is derived from an EMBL/GenBank/DDBJ whole genome shotgun (WGS) entry which is preliminary data.</text>
</comment>
<proteinExistence type="predicted"/>
<dbReference type="SUPFAM" id="SSF50324">
    <property type="entry name" value="Inorganic pyrophosphatase"/>
    <property type="match status" value="1"/>
</dbReference>
<gene>
    <name evidence="1" type="ORF">US95_C0004G0008</name>
</gene>
<dbReference type="EMBL" id="LBUY01000004">
    <property type="protein sequence ID" value="KKQ75435.1"/>
    <property type="molecule type" value="Genomic_DNA"/>
</dbReference>
<organism evidence="1 2">
    <name type="scientific">Candidatus Woesebacteria bacterium GW2011_GWB1_38_5</name>
    <dbReference type="NCBI Taxonomy" id="1618568"/>
    <lineage>
        <taxon>Bacteria</taxon>
        <taxon>Candidatus Woeseibacteriota</taxon>
    </lineage>
</organism>
<dbReference type="GO" id="GO:0004427">
    <property type="term" value="F:inorganic diphosphate phosphatase activity"/>
    <property type="evidence" value="ECO:0007669"/>
    <property type="project" value="InterPro"/>
</dbReference>
<dbReference type="GO" id="GO:0006796">
    <property type="term" value="P:phosphate-containing compound metabolic process"/>
    <property type="evidence" value="ECO:0007669"/>
    <property type="project" value="InterPro"/>
</dbReference>
<dbReference type="GO" id="GO:0000287">
    <property type="term" value="F:magnesium ion binding"/>
    <property type="evidence" value="ECO:0007669"/>
    <property type="project" value="InterPro"/>
</dbReference>
<dbReference type="Proteomes" id="UP000034738">
    <property type="component" value="Unassembled WGS sequence"/>
</dbReference>
<evidence type="ECO:0000313" key="1">
    <source>
        <dbReference type="EMBL" id="KKQ75435.1"/>
    </source>
</evidence>
<name>A0A0G0KIT1_9BACT</name>
<reference evidence="1 2" key="1">
    <citation type="journal article" date="2015" name="Nature">
        <title>rRNA introns, odd ribosomes, and small enigmatic genomes across a large radiation of phyla.</title>
        <authorList>
            <person name="Brown C.T."/>
            <person name="Hug L.A."/>
            <person name="Thomas B.C."/>
            <person name="Sharon I."/>
            <person name="Castelle C.J."/>
            <person name="Singh A."/>
            <person name="Wilkins M.J."/>
            <person name="Williams K.H."/>
            <person name="Banfield J.F."/>
        </authorList>
    </citation>
    <scope>NUCLEOTIDE SEQUENCE [LARGE SCALE GENOMIC DNA]</scope>
</reference>
<protein>
    <recommendedName>
        <fullName evidence="3">Inorganic pyrophosphatase</fullName>
    </recommendedName>
</protein>
<sequence>MKTNDFGFWVSLEEIIKSSSILIDRPKGTAHPRYSSFIYPVDYGYLEGTTSMDGGGIDVWRGTGNNGFDSILCVVDGIKKDSEIKILINCSEKEKQEILKCQNFGKMKAILIYKFNED</sequence>
<dbReference type="AlphaFoldDB" id="A0A0G0KIT1"/>